<keyword evidence="2" id="KW-1185">Reference proteome</keyword>
<comment type="caution">
    <text evidence="1">The sequence shown here is derived from an EMBL/GenBank/DDBJ whole genome shotgun (WGS) entry which is preliminary data.</text>
</comment>
<proteinExistence type="predicted"/>
<name>A0A840C8P2_9RHOB</name>
<reference evidence="1" key="1">
    <citation type="submission" date="2020-08" db="EMBL/GenBank/DDBJ databases">
        <title>Genomic Encyclopedia of Type Strains, Phase IV (KMG-IV): sequencing the most valuable type-strain genomes for metagenomic binning, comparative biology and taxonomic classification.</title>
        <authorList>
            <person name="Goeker M."/>
        </authorList>
    </citation>
    <scope>NUCLEOTIDE SEQUENCE [LARGE SCALE GENOMIC DNA]</scope>
    <source>
        <strain evidence="1">DSM 105040</strain>
    </source>
</reference>
<evidence type="ECO:0000313" key="1">
    <source>
        <dbReference type="EMBL" id="MBB4022324.1"/>
    </source>
</evidence>
<sequence>MGPAAFTFAVIALSGLAAIAIYSSSGRAASRPGRRTGERVLVRAALWRGGRGVLKRPLAGLPAAGGRNVLFGGAKA</sequence>
<dbReference type="EMBL" id="JACIEQ010000002">
    <property type="protein sequence ID" value="MBB4022324.1"/>
    <property type="molecule type" value="Genomic_DNA"/>
</dbReference>
<dbReference type="AlphaFoldDB" id="A0A840C8P2"/>
<protein>
    <submittedName>
        <fullName evidence="1">Uncharacterized membrane protein YsdA (DUF1294 family)</fullName>
    </submittedName>
</protein>
<organism evidence="1 2">
    <name type="scientific">Actibacterium naphthalenivorans</name>
    <dbReference type="NCBI Taxonomy" id="1614693"/>
    <lineage>
        <taxon>Bacteria</taxon>
        <taxon>Pseudomonadati</taxon>
        <taxon>Pseudomonadota</taxon>
        <taxon>Alphaproteobacteria</taxon>
        <taxon>Rhodobacterales</taxon>
        <taxon>Roseobacteraceae</taxon>
        <taxon>Actibacterium</taxon>
    </lineage>
</organism>
<gene>
    <name evidence="1" type="ORF">GGR17_002133</name>
</gene>
<dbReference type="Proteomes" id="UP000585681">
    <property type="component" value="Unassembled WGS sequence"/>
</dbReference>
<evidence type="ECO:0000313" key="2">
    <source>
        <dbReference type="Proteomes" id="UP000585681"/>
    </source>
</evidence>
<accession>A0A840C8P2</accession>